<evidence type="ECO:0000313" key="1">
    <source>
        <dbReference type="EMBL" id="KAJ7563233.1"/>
    </source>
</evidence>
<evidence type="ECO:0000313" key="2">
    <source>
        <dbReference type="Proteomes" id="UP001162992"/>
    </source>
</evidence>
<sequence length="728" mass="81261">MHARLKLLRTLRLSSALGCHSTRGFQALLHRPWVCWEAVAAPKDHLASYSLLPFCYRISFISFSTTVRKSAVKSRTVSDAEEEASYTMPKKKASSKLAKESSAKVEDCTRALASTSSQSEGKPADLDLREVAADSLQRCGGKHQSLFDEDHIQNAEGEDKPKGMVKSSIVKIAEMKPISSKVSRAKPHRRKATREEQIPDEFSSAVKNAASEGKMASLSQFIKSSTSNLLLHDEPSPDLDLWISSALPEPKHEDRKTNSSNTCIASTVASLGEASKSMGSETAKTLTKPSLENDKNMNIEDLEVASMRKIGDDHAQMECWKLSYRQKVEKILADKGFVGDSKVLCKDSNQEAHFEHSNSQENVESNKTLSEGLPFLQSSTSGGQPLDKEGLGMKSAMQANALLRAALDEHCEEEGAIQSEHQRSLEVGIVGAPNSGKSTLLNFLIGTKLSAVSRKTNTTRSEILGVLTEGDTQLLFYDTPGLMLDWRGQALRQDMRNRVQSAWMTADHCELLVVLVDAHRHIEKPDPRVQRLVEKLGVEERPPQKRILCLNKVDLVKKKKSLLPLAQEFGQLPGFERIFMISGLKGGGVKDVKEFLLDQAVIRPWEEESETVTDMSPPSLAMEIVWEHVLDHLHQELPYELKHEHVSWKMLRDGSLRIEQKLLVPTEAHKKIVVGKRGENIRKIGMAAHAELNERLGKKVHLFLDVKRSSQQMFIPKYENELDDLMEM</sequence>
<accession>A0ACC2E9F4</accession>
<reference evidence="2" key="1">
    <citation type="journal article" date="2024" name="Proc. Natl. Acad. Sci. U.S.A.">
        <title>Extraordinary preservation of gene collinearity over three hundred million years revealed in homosporous lycophytes.</title>
        <authorList>
            <person name="Li C."/>
            <person name="Wickell D."/>
            <person name="Kuo L.Y."/>
            <person name="Chen X."/>
            <person name="Nie B."/>
            <person name="Liao X."/>
            <person name="Peng D."/>
            <person name="Ji J."/>
            <person name="Jenkins J."/>
            <person name="Williams M."/>
            <person name="Shu S."/>
            <person name="Plott C."/>
            <person name="Barry K."/>
            <person name="Rajasekar S."/>
            <person name="Grimwood J."/>
            <person name="Han X."/>
            <person name="Sun S."/>
            <person name="Hou Z."/>
            <person name="He W."/>
            <person name="Dai G."/>
            <person name="Sun C."/>
            <person name="Schmutz J."/>
            <person name="Leebens-Mack J.H."/>
            <person name="Li F.W."/>
            <person name="Wang L."/>
        </authorList>
    </citation>
    <scope>NUCLEOTIDE SEQUENCE [LARGE SCALE GENOMIC DNA]</scope>
    <source>
        <strain evidence="2">cv. PW_Plant_1</strain>
    </source>
</reference>
<proteinExistence type="predicted"/>
<comment type="caution">
    <text evidence="1">The sequence shown here is derived from an EMBL/GenBank/DDBJ whole genome shotgun (WGS) entry which is preliminary data.</text>
</comment>
<dbReference type="EMBL" id="CM055094">
    <property type="protein sequence ID" value="KAJ7563233.1"/>
    <property type="molecule type" value="Genomic_DNA"/>
</dbReference>
<organism evidence="1 2">
    <name type="scientific">Diphasiastrum complanatum</name>
    <name type="common">Issler's clubmoss</name>
    <name type="synonym">Lycopodium complanatum</name>
    <dbReference type="NCBI Taxonomy" id="34168"/>
    <lineage>
        <taxon>Eukaryota</taxon>
        <taxon>Viridiplantae</taxon>
        <taxon>Streptophyta</taxon>
        <taxon>Embryophyta</taxon>
        <taxon>Tracheophyta</taxon>
        <taxon>Lycopodiopsida</taxon>
        <taxon>Lycopodiales</taxon>
        <taxon>Lycopodiaceae</taxon>
        <taxon>Lycopodioideae</taxon>
        <taxon>Diphasiastrum</taxon>
    </lineage>
</organism>
<keyword evidence="2" id="KW-1185">Reference proteome</keyword>
<gene>
    <name evidence="1" type="ORF">O6H91_03G102000</name>
</gene>
<protein>
    <submittedName>
        <fullName evidence="1">Uncharacterized protein</fullName>
    </submittedName>
</protein>
<dbReference type="Proteomes" id="UP001162992">
    <property type="component" value="Chromosome 3"/>
</dbReference>
<name>A0ACC2E9F4_DIPCM</name>